<accession>A0A414FJX4</accession>
<proteinExistence type="predicted"/>
<dbReference type="EMBL" id="QSJG01000047">
    <property type="protein sequence ID" value="RHD48212.1"/>
    <property type="molecule type" value="Genomic_DNA"/>
</dbReference>
<evidence type="ECO:0000313" key="2">
    <source>
        <dbReference type="Proteomes" id="UP000284361"/>
    </source>
</evidence>
<gene>
    <name evidence="1" type="ORF">DW789_14950</name>
</gene>
<evidence type="ECO:0000313" key="1">
    <source>
        <dbReference type="EMBL" id="RHD48212.1"/>
    </source>
</evidence>
<dbReference type="Proteomes" id="UP000284361">
    <property type="component" value="Unassembled WGS sequence"/>
</dbReference>
<dbReference type="SUPFAM" id="SSF52540">
    <property type="entry name" value="P-loop containing nucleoside triphosphate hydrolases"/>
    <property type="match status" value="1"/>
</dbReference>
<reference evidence="1 2" key="1">
    <citation type="submission" date="2018-08" db="EMBL/GenBank/DDBJ databases">
        <title>A genome reference for cultivated species of the human gut microbiota.</title>
        <authorList>
            <person name="Zou Y."/>
            <person name="Xue W."/>
            <person name="Luo G."/>
        </authorList>
    </citation>
    <scope>NUCLEOTIDE SEQUENCE [LARGE SCALE GENOMIC DNA]</scope>
    <source>
        <strain evidence="1 2">AM31-10</strain>
    </source>
</reference>
<sequence length="395" mass="45320">MRKRNIQIIFIGFKSNIKTVIYKKDSIMNSYTQFKLQSNPFRLTPALSSEELIWAGFPELKKRIENRILKAIKIPNSSLILNWGDYGSGKTHAARYFTNLNVLSNLKIKTDSLPLPLIINFPRSKEPVKEIYTQIIDKIDIDDIRRRLEKAKIDIASVLSQVTDNVLIQNIVSLLLNPTVSPQMMKSYLYGTASITSNFVDKNVSRKLVSDIDYIELLSALFSVITYDKKAYSCVIIWIDEFESISILNTVSISNVNNLIRSLLDYVPNNLLIFLNLTQSAMMDVSDLSDYLQEAVKSRIKDKIELGIPDLDAFKLYLKELLNNPLYRTSECSDKPYFPFEEDVIDQIFNDLGGSVSLRRYNDAFSLLLDEAMIENVCPIDLDFYTQKKNEIIID</sequence>
<evidence type="ECO:0008006" key="3">
    <source>
        <dbReference type="Google" id="ProtNLM"/>
    </source>
</evidence>
<comment type="caution">
    <text evidence="1">The sequence shown here is derived from an EMBL/GenBank/DDBJ whole genome shotgun (WGS) entry which is preliminary data.</text>
</comment>
<dbReference type="InterPro" id="IPR027417">
    <property type="entry name" value="P-loop_NTPase"/>
</dbReference>
<protein>
    <recommendedName>
        <fullName evidence="3">KAP NTPase domain-containing protein</fullName>
    </recommendedName>
</protein>
<organism evidence="1 2">
    <name type="scientific">Phocaeicola plebeius</name>
    <dbReference type="NCBI Taxonomy" id="310297"/>
    <lineage>
        <taxon>Bacteria</taxon>
        <taxon>Pseudomonadati</taxon>
        <taxon>Bacteroidota</taxon>
        <taxon>Bacteroidia</taxon>
        <taxon>Bacteroidales</taxon>
        <taxon>Bacteroidaceae</taxon>
        <taxon>Phocaeicola</taxon>
    </lineage>
</organism>
<dbReference type="Gene3D" id="3.40.50.300">
    <property type="entry name" value="P-loop containing nucleotide triphosphate hydrolases"/>
    <property type="match status" value="1"/>
</dbReference>
<dbReference type="AlphaFoldDB" id="A0A414FJX4"/>
<name>A0A414FJX4_9BACT</name>